<protein>
    <submittedName>
        <fullName evidence="1">Uncharacterized protein</fullName>
    </submittedName>
</protein>
<dbReference type="EMBL" id="AHAM01000204">
    <property type="protein sequence ID" value="EHK54695.1"/>
    <property type="molecule type" value="Genomic_DNA"/>
</dbReference>
<accession>H0HX98</accession>
<dbReference type="Proteomes" id="UP000003250">
    <property type="component" value="Unassembled WGS sequence"/>
</dbReference>
<evidence type="ECO:0000313" key="2">
    <source>
        <dbReference type="Proteomes" id="UP000003250"/>
    </source>
</evidence>
<organism evidence="1 2">
    <name type="scientific">Mesorhizobium alhagi CCNWXJ12-2</name>
    <dbReference type="NCBI Taxonomy" id="1107882"/>
    <lineage>
        <taxon>Bacteria</taxon>
        <taxon>Pseudomonadati</taxon>
        <taxon>Pseudomonadota</taxon>
        <taxon>Alphaproteobacteria</taxon>
        <taxon>Hyphomicrobiales</taxon>
        <taxon>Phyllobacteriaceae</taxon>
        <taxon>Allomesorhizobium</taxon>
    </lineage>
</organism>
<gene>
    <name evidence="1" type="ORF">MAXJ12_24087</name>
</gene>
<reference evidence="1 2" key="1">
    <citation type="journal article" date="2012" name="J. Bacteriol.">
        <title>Draft Genome Sequence of Mesorhizobium alhagi CCNWXJ12-2T, a Novel Salt-Resistant Species Isolated from the Desert of Northwestern China.</title>
        <authorList>
            <person name="Zhou M."/>
            <person name="Chen W."/>
            <person name="Chen H."/>
            <person name="Wei G."/>
        </authorList>
    </citation>
    <scope>NUCLEOTIDE SEQUENCE [LARGE SCALE GENOMIC DNA]</scope>
    <source>
        <strain evidence="1 2">CCNWXJ12-2</strain>
    </source>
</reference>
<keyword evidence="2" id="KW-1185">Reference proteome</keyword>
<evidence type="ECO:0000313" key="1">
    <source>
        <dbReference type="EMBL" id="EHK54695.1"/>
    </source>
</evidence>
<dbReference type="AlphaFoldDB" id="H0HX98"/>
<name>H0HX98_9HYPH</name>
<proteinExistence type="predicted"/>
<sequence>MGFLQILAVFGNDVRDRRPADTKSHAIFCEALAA</sequence>